<dbReference type="Proteomes" id="UP000030428">
    <property type="component" value="Unassembled WGS sequence"/>
</dbReference>
<name>A0A0A6P3S9_9GAMM</name>
<protein>
    <recommendedName>
        <fullName evidence="4">Secreted protein</fullName>
    </recommendedName>
</protein>
<dbReference type="EMBL" id="JSZA02000235">
    <property type="protein sequence ID" value="KHD05097.1"/>
    <property type="molecule type" value="Genomic_DNA"/>
</dbReference>
<evidence type="ECO:0000313" key="2">
    <source>
        <dbReference type="EMBL" id="KHD05097.1"/>
    </source>
</evidence>
<evidence type="ECO:0000256" key="1">
    <source>
        <dbReference type="SAM" id="SignalP"/>
    </source>
</evidence>
<evidence type="ECO:0000313" key="3">
    <source>
        <dbReference type="Proteomes" id="UP000030428"/>
    </source>
</evidence>
<keyword evidence="1" id="KW-0732">Signal</keyword>
<reference evidence="2 3" key="1">
    <citation type="journal article" date="2016" name="Front. Microbiol.">
        <title>Single-Cell (Meta-)Genomics of a Dimorphic Candidatus Thiomargarita nelsonii Reveals Genomic Plasticity.</title>
        <authorList>
            <person name="Flood B.E."/>
            <person name="Fliss P."/>
            <person name="Jones D.S."/>
            <person name="Dick G.J."/>
            <person name="Jain S."/>
            <person name="Kaster A.K."/>
            <person name="Winkel M."/>
            <person name="Mussmann M."/>
            <person name="Bailey J."/>
        </authorList>
    </citation>
    <scope>NUCLEOTIDE SEQUENCE [LARGE SCALE GENOMIC DNA]</scope>
    <source>
        <strain evidence="2">Hydrate Ridge</strain>
    </source>
</reference>
<proteinExistence type="predicted"/>
<organism evidence="2 3">
    <name type="scientific">Candidatus Thiomargarita nelsonii</name>
    <dbReference type="NCBI Taxonomy" id="1003181"/>
    <lineage>
        <taxon>Bacteria</taxon>
        <taxon>Pseudomonadati</taxon>
        <taxon>Pseudomonadota</taxon>
        <taxon>Gammaproteobacteria</taxon>
        <taxon>Thiotrichales</taxon>
        <taxon>Thiotrichaceae</taxon>
        <taxon>Thiomargarita</taxon>
    </lineage>
</organism>
<gene>
    <name evidence="2" type="ORF">PN36_30825</name>
</gene>
<feature type="signal peptide" evidence="1">
    <location>
        <begin position="1"/>
        <end position="22"/>
    </location>
</feature>
<comment type="caution">
    <text evidence="2">The sequence shown here is derived from an EMBL/GenBank/DDBJ whole genome shotgun (WGS) entry which is preliminary data.</text>
</comment>
<sequence>MKTFYLTAIISLLLGLAPPVIADFEVDLSGYEEGDIPTALLGEGIVIKTDSESSEKVNYVTGQSSQRVNAIKLRNIVGWVERERNEVAGRPTHHCYKFTPGSSFQRVGGCREALPTLQKKLNLMALSQRVGELVIGLTDISNAFEIIVEAHFLDLLWVESDILLSSEQNENQVKLNFTTGSKTGFKCSNPLIIQYFLEE</sequence>
<dbReference type="AlphaFoldDB" id="A0A0A6P3S9"/>
<keyword evidence="3" id="KW-1185">Reference proteome</keyword>
<feature type="chain" id="PRO_5002019558" description="Secreted protein" evidence="1">
    <location>
        <begin position="23"/>
        <end position="199"/>
    </location>
</feature>
<accession>A0A0A6P3S9</accession>
<evidence type="ECO:0008006" key="4">
    <source>
        <dbReference type="Google" id="ProtNLM"/>
    </source>
</evidence>